<accession>A0ABY4D241</accession>
<organism evidence="1 2">
    <name type="scientific">Hymenobacter tibetensis</name>
    <dbReference type="NCBI Taxonomy" id="497967"/>
    <lineage>
        <taxon>Bacteria</taxon>
        <taxon>Pseudomonadati</taxon>
        <taxon>Bacteroidota</taxon>
        <taxon>Cytophagia</taxon>
        <taxon>Cytophagales</taxon>
        <taxon>Hymenobacteraceae</taxon>
        <taxon>Hymenobacter</taxon>
    </lineage>
</organism>
<evidence type="ECO:0000313" key="1">
    <source>
        <dbReference type="EMBL" id="UOG75299.1"/>
    </source>
</evidence>
<evidence type="ECO:0000313" key="2">
    <source>
        <dbReference type="Proteomes" id="UP000831113"/>
    </source>
</evidence>
<dbReference type="EMBL" id="CP094669">
    <property type="protein sequence ID" value="UOG75299.1"/>
    <property type="molecule type" value="Genomic_DNA"/>
</dbReference>
<keyword evidence="2" id="KW-1185">Reference proteome</keyword>
<dbReference type="Proteomes" id="UP000831113">
    <property type="component" value="Chromosome"/>
</dbReference>
<proteinExistence type="predicted"/>
<name>A0ABY4D241_9BACT</name>
<gene>
    <name evidence="1" type="ORF">MTX78_01570</name>
</gene>
<protein>
    <recommendedName>
        <fullName evidence="3">Adhesin domain-containing protein</fullName>
    </recommendedName>
</protein>
<evidence type="ECO:0008006" key="3">
    <source>
        <dbReference type="Google" id="ProtNLM"/>
    </source>
</evidence>
<sequence length="313" mass="34309">MSSCLPYIWKPGRWGEVLLLLLVCVWLPSTVQAQRKVQVLTRTIEQTLPCPPGTLVRIRAEKASLKVQGWDKPSVQVVLRLSARHPERAIAERELPAARYQITKKGATIDLVNYFALPVGAPPVRSALRAEYIVMMPADNALEVINAYGHTDLADLVGRQTLTQDFGKVTLHDLGGSLEATVRYTELTGASLNCVFICRADKSAVQVTGAGGTYAISNSYGSVVLEPSDELKSAFIDATRTEVTIAVPQLGLFNYDFSTNQDKLVVPASYTPHRTLTGRNTLQVTNAPKLPLIRVSTSYAPIKLQTQPLLIQR</sequence>
<reference evidence="1 2" key="1">
    <citation type="submission" date="2022-03" db="EMBL/GenBank/DDBJ databases">
        <title>Hymenobactersp. isolated from the air.</title>
        <authorList>
            <person name="Won M."/>
            <person name="Kwon S.-W."/>
        </authorList>
    </citation>
    <scope>NUCLEOTIDE SEQUENCE [LARGE SCALE GENOMIC DNA]</scope>
    <source>
        <strain evidence="1 2">KACC 21982</strain>
    </source>
</reference>
<dbReference type="RefSeq" id="WP_243799297.1">
    <property type="nucleotide sequence ID" value="NZ_CP094669.1"/>
</dbReference>